<name>A0A0N5ACU1_9BILA</name>
<protein>
    <submittedName>
        <fullName evidence="3">Uncharacterized protein</fullName>
    </submittedName>
</protein>
<evidence type="ECO:0000313" key="3">
    <source>
        <dbReference type="WBParaSite" id="SMUV_0000197101-mRNA-1"/>
    </source>
</evidence>
<proteinExistence type="predicted"/>
<reference evidence="3" key="1">
    <citation type="submission" date="2017-02" db="UniProtKB">
        <authorList>
            <consortium name="WormBaseParasite"/>
        </authorList>
    </citation>
    <scope>IDENTIFICATION</scope>
</reference>
<dbReference type="AlphaFoldDB" id="A0A0N5ACU1"/>
<feature type="compositionally biased region" description="Polar residues" evidence="1">
    <location>
        <begin position="21"/>
        <end position="39"/>
    </location>
</feature>
<evidence type="ECO:0000313" key="2">
    <source>
        <dbReference type="Proteomes" id="UP000046393"/>
    </source>
</evidence>
<dbReference type="Proteomes" id="UP000046393">
    <property type="component" value="Unplaced"/>
</dbReference>
<dbReference type="WBParaSite" id="SMUV_0000197101-mRNA-1">
    <property type="protein sequence ID" value="SMUV_0000197101-mRNA-1"/>
    <property type="gene ID" value="SMUV_0000197101"/>
</dbReference>
<accession>A0A0N5ACU1</accession>
<keyword evidence="2" id="KW-1185">Reference proteome</keyword>
<evidence type="ECO:0000256" key="1">
    <source>
        <dbReference type="SAM" id="MobiDB-lite"/>
    </source>
</evidence>
<organism evidence="2 3">
    <name type="scientific">Syphacia muris</name>
    <dbReference type="NCBI Taxonomy" id="451379"/>
    <lineage>
        <taxon>Eukaryota</taxon>
        <taxon>Metazoa</taxon>
        <taxon>Ecdysozoa</taxon>
        <taxon>Nematoda</taxon>
        <taxon>Chromadorea</taxon>
        <taxon>Rhabditida</taxon>
        <taxon>Spirurina</taxon>
        <taxon>Oxyuridomorpha</taxon>
        <taxon>Oxyuroidea</taxon>
        <taxon>Oxyuridae</taxon>
        <taxon>Syphacia</taxon>
    </lineage>
</organism>
<feature type="region of interest" description="Disordered" evidence="1">
    <location>
        <begin position="21"/>
        <end position="47"/>
    </location>
</feature>
<sequence length="210" mass="23430">MKNEEQLKYAFLNESVENTPKCSLVQTSSPPARRTNGSQDDGIDYDKTDELIEQQSFGAESNDEESYLRSGKVFRRSQNAVASAATSKRSKGTNRHLEIVDEENVVPSKRSKGSPYTTVLTTTATTTTTDADENCRPKCGISIRRSFNRSMSESNILSDRQQKIMESKSKNALTPHCGTNSTNDLYGYSRTPNFIARSWISGTTIENRPH</sequence>
<dbReference type="STRING" id="451379.A0A0N5ACU1"/>